<dbReference type="AlphaFoldDB" id="A0A1X3GJ74"/>
<gene>
    <name evidence="2" type="ORF">BSZ18_31015</name>
</gene>
<feature type="region of interest" description="Disordered" evidence="1">
    <location>
        <begin position="1"/>
        <end position="25"/>
    </location>
</feature>
<evidence type="ECO:0000313" key="3">
    <source>
        <dbReference type="Proteomes" id="UP000193553"/>
    </source>
</evidence>
<protein>
    <submittedName>
        <fullName evidence="2">Uncharacterized protein</fullName>
    </submittedName>
</protein>
<reference evidence="2 3" key="1">
    <citation type="submission" date="2017-03" db="EMBL/GenBank/DDBJ databases">
        <title>Whole genome sequences of fourteen strains of Bradyrhizobium canariense and one strain of Bradyrhizobium japonicum isolated from Lupinus (Papilionoideae: Genisteae) species in Algeria.</title>
        <authorList>
            <person name="Crovadore J."/>
            <person name="Chekireb D."/>
            <person name="Brachmann A."/>
            <person name="Chablais R."/>
            <person name="Cochard B."/>
            <person name="Lefort F."/>
        </authorList>
    </citation>
    <scope>NUCLEOTIDE SEQUENCE [LARGE SCALE GENOMIC DNA]</scope>
    <source>
        <strain evidence="2 3">UBMA195</strain>
    </source>
</reference>
<dbReference type="EMBL" id="NAFI01000186">
    <property type="protein sequence ID" value="OSJ03909.1"/>
    <property type="molecule type" value="Genomic_DNA"/>
</dbReference>
<sequence length="88" mass="9838">MPWMSPPCYPNMSALDQPYGDPGAKREGAELALRMRRCGVSRWHPDPARECERVEGMLAVATPTGQDVRPGSECALMAPARKRLFPRR</sequence>
<evidence type="ECO:0000256" key="1">
    <source>
        <dbReference type="SAM" id="MobiDB-lite"/>
    </source>
</evidence>
<accession>A0A1X3GJ74</accession>
<organism evidence="2 3">
    <name type="scientific">Bradyrhizobium canariense</name>
    <dbReference type="NCBI Taxonomy" id="255045"/>
    <lineage>
        <taxon>Bacteria</taxon>
        <taxon>Pseudomonadati</taxon>
        <taxon>Pseudomonadota</taxon>
        <taxon>Alphaproteobacteria</taxon>
        <taxon>Hyphomicrobiales</taxon>
        <taxon>Nitrobacteraceae</taxon>
        <taxon>Bradyrhizobium</taxon>
    </lineage>
</organism>
<dbReference type="Proteomes" id="UP000193553">
    <property type="component" value="Unassembled WGS sequence"/>
</dbReference>
<comment type="caution">
    <text evidence="2">The sequence shown here is derived from an EMBL/GenBank/DDBJ whole genome shotgun (WGS) entry which is preliminary data.</text>
</comment>
<name>A0A1X3GJ74_9BRAD</name>
<evidence type="ECO:0000313" key="2">
    <source>
        <dbReference type="EMBL" id="OSJ03909.1"/>
    </source>
</evidence>
<proteinExistence type="predicted"/>